<reference evidence="2 3" key="1">
    <citation type="submission" date="2021-06" db="EMBL/GenBank/DDBJ databases">
        <title>Caerostris extrusa draft genome.</title>
        <authorList>
            <person name="Kono N."/>
            <person name="Arakawa K."/>
        </authorList>
    </citation>
    <scope>NUCLEOTIDE SEQUENCE [LARGE SCALE GENOMIC DNA]</scope>
</reference>
<dbReference type="EMBL" id="BPLR01001909">
    <property type="protein sequence ID" value="GIX67863.1"/>
    <property type="molecule type" value="Genomic_DNA"/>
</dbReference>
<dbReference type="Proteomes" id="UP001054945">
    <property type="component" value="Unassembled WGS sequence"/>
</dbReference>
<dbReference type="AlphaFoldDB" id="A0AAV4M7K6"/>
<evidence type="ECO:0000313" key="2">
    <source>
        <dbReference type="EMBL" id="GIX67863.1"/>
    </source>
</evidence>
<comment type="caution">
    <text evidence="2">The sequence shown here is derived from an EMBL/GenBank/DDBJ whole genome shotgun (WGS) entry which is preliminary data.</text>
</comment>
<gene>
    <name evidence="2" type="ORF">CEXT_389941</name>
</gene>
<feature type="region of interest" description="Disordered" evidence="1">
    <location>
        <begin position="1"/>
        <end position="27"/>
    </location>
</feature>
<evidence type="ECO:0000313" key="3">
    <source>
        <dbReference type="Proteomes" id="UP001054945"/>
    </source>
</evidence>
<protein>
    <submittedName>
        <fullName evidence="2">Uncharacterized protein</fullName>
    </submittedName>
</protein>
<proteinExistence type="predicted"/>
<accession>A0AAV4M7K6</accession>
<organism evidence="2 3">
    <name type="scientific">Caerostris extrusa</name>
    <name type="common">Bark spider</name>
    <name type="synonym">Caerostris bankana</name>
    <dbReference type="NCBI Taxonomy" id="172846"/>
    <lineage>
        <taxon>Eukaryota</taxon>
        <taxon>Metazoa</taxon>
        <taxon>Ecdysozoa</taxon>
        <taxon>Arthropoda</taxon>
        <taxon>Chelicerata</taxon>
        <taxon>Arachnida</taxon>
        <taxon>Araneae</taxon>
        <taxon>Araneomorphae</taxon>
        <taxon>Entelegynae</taxon>
        <taxon>Araneoidea</taxon>
        <taxon>Araneidae</taxon>
        <taxon>Caerostris</taxon>
    </lineage>
</organism>
<sequence>MARGLEAARPRGTSVSSDAETDDASSCRDATLFSRIRRWSVQGNGIWVDRKGHAAICVMEAEAVPEGYQTIKLMMIPASVRPPFFAK</sequence>
<evidence type="ECO:0000256" key="1">
    <source>
        <dbReference type="SAM" id="MobiDB-lite"/>
    </source>
</evidence>
<name>A0AAV4M7K6_CAEEX</name>
<keyword evidence="3" id="KW-1185">Reference proteome</keyword>